<evidence type="ECO:0000313" key="3">
    <source>
        <dbReference type="Proteomes" id="UP001058353"/>
    </source>
</evidence>
<dbReference type="Proteomes" id="UP001058353">
    <property type="component" value="Chromosome"/>
</dbReference>
<reference evidence="2" key="1">
    <citation type="submission" date="2022-07" db="EMBL/GenBank/DDBJ databases">
        <title>Complete genome sequence of carbapenem-resistant Klebsiella spp. in Japan.</title>
        <authorList>
            <person name="Maehana S."/>
            <person name="Suzuki M."/>
            <person name="Kitasato H."/>
        </authorList>
    </citation>
    <scope>NUCLEOTIDE SEQUENCE</scope>
    <source>
        <strain evidence="2">KAM644</strain>
    </source>
</reference>
<gene>
    <name evidence="2" type="ORF">KAM644c_11560</name>
</gene>
<proteinExistence type="predicted"/>
<keyword evidence="1" id="KW-1133">Transmembrane helix</keyword>
<feature type="transmembrane region" description="Helical" evidence="1">
    <location>
        <begin position="41"/>
        <end position="58"/>
    </location>
</feature>
<sequence>MNNSLPQSYTKISLGIIIFGFLALLAIILIKEYNNEFLSKYWLLLPPILLAFGFAIFYKRMEKTAEFIFSIASALGALTLCVDTLANTQNDLFPYFFQSFIGYLILVVIASISLAKIISAILLKMSS</sequence>
<keyword evidence="1" id="KW-0472">Membrane</keyword>
<dbReference type="AlphaFoldDB" id="A0AAN1Y3E5"/>
<evidence type="ECO:0000313" key="2">
    <source>
        <dbReference type="EMBL" id="BDO12090.1"/>
    </source>
</evidence>
<evidence type="ECO:0000256" key="1">
    <source>
        <dbReference type="SAM" id="Phobius"/>
    </source>
</evidence>
<accession>A0AAN1Y3E5</accession>
<feature type="transmembrane region" description="Helical" evidence="1">
    <location>
        <begin position="12"/>
        <end position="29"/>
    </location>
</feature>
<dbReference type="RefSeq" id="WP_049238480.1">
    <property type="nucleotide sequence ID" value="NZ_AP026392.1"/>
</dbReference>
<feature type="transmembrane region" description="Helical" evidence="1">
    <location>
        <begin position="67"/>
        <end position="88"/>
    </location>
</feature>
<name>A0AAN1Y3E5_9ENTR</name>
<organism evidence="2 3">
    <name type="scientific">Klebsiella quasipneumoniae subsp. quasipneumoniae</name>
    <dbReference type="NCBI Taxonomy" id="1667327"/>
    <lineage>
        <taxon>Bacteria</taxon>
        <taxon>Pseudomonadati</taxon>
        <taxon>Pseudomonadota</taxon>
        <taxon>Gammaproteobacteria</taxon>
        <taxon>Enterobacterales</taxon>
        <taxon>Enterobacteriaceae</taxon>
        <taxon>Klebsiella/Raoultella group</taxon>
        <taxon>Klebsiella</taxon>
        <taxon>Klebsiella pneumoniae complex</taxon>
    </lineage>
</organism>
<feature type="transmembrane region" description="Helical" evidence="1">
    <location>
        <begin position="100"/>
        <end position="123"/>
    </location>
</feature>
<dbReference type="EMBL" id="AP026407">
    <property type="protein sequence ID" value="BDO12090.1"/>
    <property type="molecule type" value="Genomic_DNA"/>
</dbReference>
<protein>
    <submittedName>
        <fullName evidence="2">Uncharacterized protein</fullName>
    </submittedName>
</protein>
<keyword evidence="1" id="KW-0812">Transmembrane</keyword>